<keyword evidence="2" id="KW-1185">Reference proteome</keyword>
<dbReference type="RefSeq" id="WP_210759708.1">
    <property type="nucleotide sequence ID" value="NZ_CP060139.1"/>
</dbReference>
<sequence>MPFDILSLTASMAGISGFTLKDVIKQSPKQRRMAPFKEGASQLRILLASLEEVNDPLVGYWDLAHWEIPPKSTSVKGKMISGGLAIHYRERNKEIWHGIMCHSVYDKRGFWDKSKKLKGEPPFIATYKVRFEKENQKIIGRSQMLEKVYTSRINRIRARIFQGQTHSYRGEFSNCRIKDGDFMGNFELTPSSGQISFRFHLNRKWAQINDDLHF</sequence>
<dbReference type="Proteomes" id="UP000516305">
    <property type="component" value="Chromosome"/>
</dbReference>
<accession>A0A7H0VHI4</accession>
<reference evidence="1 2" key="1">
    <citation type="submission" date="2020-08" db="EMBL/GenBank/DDBJ databases">
        <title>Croceimicrobium hydrocarbonivorans gen. nov., sp. nov., a novel marine bacterium isolated from a bacterial consortium that degrades polyethylene terephthalate.</title>
        <authorList>
            <person name="Liu R."/>
        </authorList>
    </citation>
    <scope>NUCLEOTIDE SEQUENCE [LARGE SCALE GENOMIC DNA]</scope>
    <source>
        <strain evidence="1 2">A20-9</strain>
    </source>
</reference>
<gene>
    <name evidence="1" type="ORF">H4K34_04905</name>
</gene>
<proteinExistence type="predicted"/>
<dbReference type="AlphaFoldDB" id="A0A7H0VHI4"/>
<dbReference type="KEGG" id="chyd:H4K34_04905"/>
<dbReference type="EMBL" id="CP060139">
    <property type="protein sequence ID" value="QNR25182.1"/>
    <property type="molecule type" value="Genomic_DNA"/>
</dbReference>
<name>A0A7H0VHI4_9FLAO</name>
<protein>
    <submittedName>
        <fullName evidence="1">Uncharacterized protein</fullName>
    </submittedName>
</protein>
<evidence type="ECO:0000313" key="2">
    <source>
        <dbReference type="Proteomes" id="UP000516305"/>
    </source>
</evidence>
<organism evidence="1 2">
    <name type="scientific">Croceimicrobium hydrocarbonivorans</name>
    <dbReference type="NCBI Taxonomy" id="2761580"/>
    <lineage>
        <taxon>Bacteria</taxon>
        <taxon>Pseudomonadati</taxon>
        <taxon>Bacteroidota</taxon>
        <taxon>Flavobacteriia</taxon>
        <taxon>Flavobacteriales</taxon>
        <taxon>Owenweeksiaceae</taxon>
        <taxon>Croceimicrobium</taxon>
    </lineage>
</organism>
<evidence type="ECO:0000313" key="1">
    <source>
        <dbReference type="EMBL" id="QNR25182.1"/>
    </source>
</evidence>